<dbReference type="Proteomes" id="UP001174932">
    <property type="component" value="Unassembled WGS sequence"/>
</dbReference>
<accession>A0ABT8YFW7</accession>
<gene>
    <name evidence="2" type="ORF">Q4481_01270</name>
</gene>
<sequence length="173" mass="18999">MIHHQTRMVRIIRNTALPILLLLTGSISGALAEDQPKAPPKTAREEIKAFCANIADAARDERYLLQKSELDKLQSQVDERIAVLEKRKTEYETWLKQRNDFLKMAEAGLVDIYKTMAPDAAAARLAMVDPGLASAIIMKLSARQSGLILSEMEPKTAATVTAIISAASARNPT</sequence>
<reference evidence="2" key="2">
    <citation type="submission" date="2023-07" db="EMBL/GenBank/DDBJ databases">
        <authorList>
            <person name="Shen H."/>
        </authorList>
    </citation>
    <scope>NUCLEOTIDE SEQUENCE</scope>
    <source>
        <strain evidence="2">TNR-22</strain>
    </source>
</reference>
<comment type="caution">
    <text evidence="2">The sequence shown here is derived from an EMBL/GenBank/DDBJ whole genome shotgun (WGS) entry which is preliminary data.</text>
</comment>
<dbReference type="RefSeq" id="WP_304374441.1">
    <property type="nucleotide sequence ID" value="NZ_JAUOZU010000001.1"/>
</dbReference>
<name>A0ABT8YFW7_9HYPH</name>
<evidence type="ECO:0000256" key="1">
    <source>
        <dbReference type="SAM" id="SignalP"/>
    </source>
</evidence>
<reference evidence="2" key="1">
    <citation type="journal article" date="2015" name="Int. J. Syst. Evol. Microbiol.">
        <title>Rhizobium alvei sp. nov., isolated from a freshwater river.</title>
        <authorList>
            <person name="Sheu S.Y."/>
            <person name="Huang H.W."/>
            <person name="Young C.C."/>
            <person name="Chen W.M."/>
        </authorList>
    </citation>
    <scope>NUCLEOTIDE SEQUENCE</scope>
    <source>
        <strain evidence="2">TNR-22</strain>
    </source>
</reference>
<protein>
    <submittedName>
        <fullName evidence="2">MotE family protein</fullName>
    </submittedName>
</protein>
<dbReference type="EMBL" id="JAUOZU010000001">
    <property type="protein sequence ID" value="MDO6962564.1"/>
    <property type="molecule type" value="Genomic_DNA"/>
</dbReference>
<evidence type="ECO:0000313" key="2">
    <source>
        <dbReference type="EMBL" id="MDO6962564.1"/>
    </source>
</evidence>
<proteinExistence type="predicted"/>
<feature type="chain" id="PRO_5046666184" evidence="1">
    <location>
        <begin position="33"/>
        <end position="173"/>
    </location>
</feature>
<keyword evidence="3" id="KW-1185">Reference proteome</keyword>
<feature type="signal peptide" evidence="1">
    <location>
        <begin position="1"/>
        <end position="32"/>
    </location>
</feature>
<evidence type="ECO:0000313" key="3">
    <source>
        <dbReference type="Proteomes" id="UP001174932"/>
    </source>
</evidence>
<keyword evidence="1" id="KW-0732">Signal</keyword>
<organism evidence="2 3">
    <name type="scientific">Rhizobium alvei</name>
    <dbReference type="NCBI Taxonomy" id="1132659"/>
    <lineage>
        <taxon>Bacteria</taxon>
        <taxon>Pseudomonadati</taxon>
        <taxon>Pseudomonadota</taxon>
        <taxon>Alphaproteobacteria</taxon>
        <taxon>Hyphomicrobiales</taxon>
        <taxon>Rhizobiaceae</taxon>
        <taxon>Rhizobium/Agrobacterium group</taxon>
        <taxon>Rhizobium</taxon>
    </lineage>
</organism>